<dbReference type="Proteomes" id="UP001174936">
    <property type="component" value="Unassembled WGS sequence"/>
</dbReference>
<name>A0AA39YUF3_9PEZI</name>
<sequence>MKQPTKYYFLAPPDILPDTTLQLGQLFTSLKHPHRRLASPSPIDPSKIQPVAPVSPWEWSYDLSSSTECNLSVTAGALAQQIGPDISASLSKGATIEFRAEKLETVTFEPDKAYLDECMATERVREFLKTRLRMRHLYIITGVKVAHDGVKREVFRKGRDFKLGVAGDGSGVGAPLAGQVGVGKVKAREVGETGSFAGARVVAIRIERVILKWRIMGSGGATGKTEPVVKGAVMENRAGGGDGEESGEEEEEHEEVAVLSGCSLDEEIVGADEKDFGGVPYRLDQCVEDDGSDGCFLVSLQGEGLN</sequence>
<dbReference type="AlphaFoldDB" id="A0AA39YUF3"/>
<keyword evidence="2" id="KW-1185">Reference proteome</keyword>
<evidence type="ECO:0000313" key="2">
    <source>
        <dbReference type="Proteomes" id="UP001174936"/>
    </source>
</evidence>
<reference evidence="1" key="1">
    <citation type="submission" date="2023-06" db="EMBL/GenBank/DDBJ databases">
        <title>Genome-scale phylogeny and comparative genomics of the fungal order Sordariales.</title>
        <authorList>
            <consortium name="Lawrence Berkeley National Laboratory"/>
            <person name="Hensen N."/>
            <person name="Bonometti L."/>
            <person name="Westerberg I."/>
            <person name="Brannstrom I.O."/>
            <person name="Guillou S."/>
            <person name="Cros-Aarteil S."/>
            <person name="Calhoun S."/>
            <person name="Haridas S."/>
            <person name="Kuo A."/>
            <person name="Mondo S."/>
            <person name="Pangilinan J."/>
            <person name="Riley R."/>
            <person name="Labutti K."/>
            <person name="Andreopoulos B."/>
            <person name="Lipzen A."/>
            <person name="Chen C."/>
            <person name="Yanf M."/>
            <person name="Daum C."/>
            <person name="Ng V."/>
            <person name="Clum A."/>
            <person name="Steindorff A."/>
            <person name="Ohm R."/>
            <person name="Martin F."/>
            <person name="Silar P."/>
            <person name="Natvig D."/>
            <person name="Lalanne C."/>
            <person name="Gautier V."/>
            <person name="Ament-Velasquez S.L."/>
            <person name="Kruys A."/>
            <person name="Hutchinson M.I."/>
            <person name="Powell A.J."/>
            <person name="Barry K."/>
            <person name="Miller A.N."/>
            <person name="Grigoriev I.V."/>
            <person name="Debuchy R."/>
            <person name="Gladieux P."/>
            <person name="Thoren M.H."/>
            <person name="Johannesson H."/>
        </authorList>
    </citation>
    <scope>NUCLEOTIDE SEQUENCE</scope>
    <source>
        <strain evidence="1">SMH2532-1</strain>
    </source>
</reference>
<dbReference type="EMBL" id="JAULSV010000001">
    <property type="protein sequence ID" value="KAK0657807.1"/>
    <property type="molecule type" value="Genomic_DNA"/>
</dbReference>
<accession>A0AA39YUF3</accession>
<comment type="caution">
    <text evidence="1">The sequence shown here is derived from an EMBL/GenBank/DDBJ whole genome shotgun (WGS) entry which is preliminary data.</text>
</comment>
<proteinExistence type="predicted"/>
<gene>
    <name evidence="1" type="ORF">B0T16DRAFT_488885</name>
</gene>
<evidence type="ECO:0000313" key="1">
    <source>
        <dbReference type="EMBL" id="KAK0657807.1"/>
    </source>
</evidence>
<organism evidence="1 2">
    <name type="scientific">Cercophora newfieldiana</name>
    <dbReference type="NCBI Taxonomy" id="92897"/>
    <lineage>
        <taxon>Eukaryota</taxon>
        <taxon>Fungi</taxon>
        <taxon>Dikarya</taxon>
        <taxon>Ascomycota</taxon>
        <taxon>Pezizomycotina</taxon>
        <taxon>Sordariomycetes</taxon>
        <taxon>Sordariomycetidae</taxon>
        <taxon>Sordariales</taxon>
        <taxon>Lasiosphaeriaceae</taxon>
        <taxon>Cercophora</taxon>
    </lineage>
</organism>
<protein>
    <submittedName>
        <fullName evidence="1">Uncharacterized protein</fullName>
    </submittedName>
</protein>